<organism evidence="8 9">
    <name type="scientific">Dunaliella salina</name>
    <name type="common">Green alga</name>
    <name type="synonym">Protococcus salinus</name>
    <dbReference type="NCBI Taxonomy" id="3046"/>
    <lineage>
        <taxon>Eukaryota</taxon>
        <taxon>Viridiplantae</taxon>
        <taxon>Chlorophyta</taxon>
        <taxon>core chlorophytes</taxon>
        <taxon>Chlorophyceae</taxon>
        <taxon>CS clade</taxon>
        <taxon>Chlamydomonadales</taxon>
        <taxon>Dunaliellaceae</taxon>
        <taxon>Dunaliella</taxon>
    </lineage>
</organism>
<comment type="caution">
    <text evidence="8">The sequence shown here is derived from an EMBL/GenBank/DDBJ whole genome shotgun (WGS) entry which is preliminary data.</text>
</comment>
<evidence type="ECO:0000313" key="8">
    <source>
        <dbReference type="EMBL" id="KAF5826553.1"/>
    </source>
</evidence>
<keyword evidence="1" id="KW-0547">Nucleotide-binding</keyword>
<evidence type="ECO:0000256" key="6">
    <source>
        <dbReference type="SAM" id="MobiDB-lite"/>
    </source>
</evidence>
<dbReference type="Gene3D" id="3.30.1220.10">
    <property type="entry name" value="CobW-like, C-terminal domain"/>
    <property type="match status" value="1"/>
</dbReference>
<feature type="compositionally biased region" description="Basic and acidic residues" evidence="6">
    <location>
        <begin position="283"/>
        <end position="348"/>
    </location>
</feature>
<evidence type="ECO:0000313" key="9">
    <source>
        <dbReference type="Proteomes" id="UP000815325"/>
    </source>
</evidence>
<dbReference type="PANTHER" id="PTHR13748">
    <property type="entry name" value="COBW-RELATED"/>
    <property type="match status" value="1"/>
</dbReference>
<evidence type="ECO:0000256" key="3">
    <source>
        <dbReference type="ARBA" id="ARBA00023186"/>
    </source>
</evidence>
<dbReference type="Proteomes" id="UP000815325">
    <property type="component" value="Unassembled WGS sequence"/>
</dbReference>
<dbReference type="PANTHER" id="PTHR13748:SF62">
    <property type="entry name" value="COBW DOMAIN-CONTAINING PROTEIN"/>
    <property type="match status" value="1"/>
</dbReference>
<dbReference type="Pfam" id="PF02492">
    <property type="entry name" value="cobW"/>
    <property type="match status" value="1"/>
</dbReference>
<dbReference type="SMART" id="SM00833">
    <property type="entry name" value="CobW_C"/>
    <property type="match status" value="1"/>
</dbReference>
<dbReference type="InterPro" id="IPR003495">
    <property type="entry name" value="CobW/HypB/UreG_nucleotide-bd"/>
</dbReference>
<evidence type="ECO:0000256" key="5">
    <source>
        <dbReference type="ARBA" id="ARBA00049117"/>
    </source>
</evidence>
<feature type="domain" description="CobW C-terminal" evidence="7">
    <location>
        <begin position="351"/>
        <end position="445"/>
    </location>
</feature>
<proteinExistence type="inferred from homology"/>
<dbReference type="InterPro" id="IPR051316">
    <property type="entry name" value="Zinc-reg_GTPase_activator"/>
</dbReference>
<dbReference type="InterPro" id="IPR011629">
    <property type="entry name" value="CobW-like_C"/>
</dbReference>
<dbReference type="CDD" id="cd03112">
    <property type="entry name" value="CobW-like"/>
    <property type="match status" value="1"/>
</dbReference>
<dbReference type="EMBL" id="MU070843">
    <property type="protein sequence ID" value="KAF5826553.1"/>
    <property type="molecule type" value="Genomic_DNA"/>
</dbReference>
<evidence type="ECO:0000256" key="4">
    <source>
        <dbReference type="ARBA" id="ARBA00034320"/>
    </source>
</evidence>
<comment type="similarity">
    <text evidence="4">Belongs to the SIMIBI class G3E GTPase family. ZNG1 subfamily.</text>
</comment>
<evidence type="ECO:0000256" key="2">
    <source>
        <dbReference type="ARBA" id="ARBA00022801"/>
    </source>
</evidence>
<dbReference type="Pfam" id="PF07683">
    <property type="entry name" value="CobW_C"/>
    <property type="match status" value="1"/>
</dbReference>
<protein>
    <submittedName>
        <fullName evidence="8">CobW/HypB/UreG, nucleotide-binding domain-containing protein</fullName>
    </submittedName>
</protein>
<keyword evidence="3" id="KW-0143">Chaperone</keyword>
<sequence>MLLSHKLNGSATAPALAKTPVTSPVPIRGSSRSSRSSVCCKASQARALPTLGSSILKGTGLAGHKSQRSVLPTVTQASQQGTSVEPVTPIQADQRVPVTIITGFLGSGKTTLLNSILTRDHGKRVAFGEIDIDSSLVAKQEVLEGTNDSVMQLSNGCLCCTVREDLIKALNSLHSRRDEFDHIVIETTGLANPAPIISSFYMDQELPDKVRLDGVVTVVDAKHVTRHLDNRKEGTVSEAVEQIAYADRILLNKTDLVDTPALDALEKRIKDINVSAEITRTTSPHEHSHEHEHCSECGHDHAPGEPHGHSHSHDHSHEHSHSHSHADHSHASHSHEHSHSHSHNVKHDDKVNSVAIRLEGNMDLDKINYSLGLLLETRAEDMYRIKGLLSIHGSDYRYVFQGVHTIFEGTPDRKWFPDEKRECKLVFIGRELDAEAFKDAFEHCLVKEPAVAA</sequence>
<dbReference type="Gene3D" id="3.40.50.300">
    <property type="entry name" value="P-loop containing nucleotide triphosphate hydrolases"/>
    <property type="match status" value="1"/>
</dbReference>
<feature type="region of interest" description="Disordered" evidence="6">
    <location>
        <begin position="280"/>
        <end position="348"/>
    </location>
</feature>
<keyword evidence="9" id="KW-1185">Reference proteome</keyword>
<feature type="region of interest" description="Disordered" evidence="6">
    <location>
        <begin position="14"/>
        <end position="38"/>
    </location>
</feature>
<reference evidence="8" key="1">
    <citation type="submission" date="2017-08" db="EMBL/GenBank/DDBJ databases">
        <authorList>
            <person name="Polle J.E."/>
            <person name="Barry K."/>
            <person name="Cushman J."/>
            <person name="Schmutz J."/>
            <person name="Tran D."/>
            <person name="Hathwaick L.T."/>
            <person name="Yim W.C."/>
            <person name="Jenkins J."/>
            <person name="Mckie-Krisberg Z.M."/>
            <person name="Prochnik S."/>
            <person name="Lindquist E."/>
            <person name="Dockter R.B."/>
            <person name="Adam C."/>
            <person name="Molina H."/>
            <person name="Bunkerborg J."/>
            <person name="Jin E."/>
            <person name="Buchheim M."/>
            <person name="Magnuson J."/>
        </authorList>
    </citation>
    <scope>NUCLEOTIDE SEQUENCE</scope>
    <source>
        <strain evidence="8">CCAP 19/18</strain>
    </source>
</reference>
<keyword evidence="2" id="KW-0378">Hydrolase</keyword>
<name>A0ABQ7FW15_DUNSA</name>
<comment type="catalytic activity">
    <reaction evidence="5">
        <text>GTP + H2O = GDP + phosphate + H(+)</text>
        <dbReference type="Rhea" id="RHEA:19669"/>
        <dbReference type="ChEBI" id="CHEBI:15377"/>
        <dbReference type="ChEBI" id="CHEBI:15378"/>
        <dbReference type="ChEBI" id="CHEBI:37565"/>
        <dbReference type="ChEBI" id="CHEBI:43474"/>
        <dbReference type="ChEBI" id="CHEBI:58189"/>
    </reaction>
    <physiologicalReaction direction="left-to-right" evidence="5">
        <dbReference type="Rhea" id="RHEA:19670"/>
    </physiologicalReaction>
</comment>
<dbReference type="InterPro" id="IPR027417">
    <property type="entry name" value="P-loop_NTPase"/>
</dbReference>
<accession>A0ABQ7FW15</accession>
<dbReference type="SUPFAM" id="SSF90002">
    <property type="entry name" value="Hypothetical protein YjiA, C-terminal domain"/>
    <property type="match status" value="1"/>
</dbReference>
<dbReference type="InterPro" id="IPR036627">
    <property type="entry name" value="CobW-likC_sf"/>
</dbReference>
<gene>
    <name evidence="8" type="ORF">DUNSADRAFT_2751</name>
</gene>
<evidence type="ECO:0000256" key="1">
    <source>
        <dbReference type="ARBA" id="ARBA00022741"/>
    </source>
</evidence>
<evidence type="ECO:0000259" key="7">
    <source>
        <dbReference type="SMART" id="SM00833"/>
    </source>
</evidence>
<dbReference type="SUPFAM" id="SSF52540">
    <property type="entry name" value="P-loop containing nucleoside triphosphate hydrolases"/>
    <property type="match status" value="1"/>
</dbReference>